<reference evidence="5" key="1">
    <citation type="submission" date="2016-11" db="EMBL/GenBank/DDBJ databases">
        <authorList>
            <person name="Varghese N."/>
            <person name="Submissions S."/>
        </authorList>
    </citation>
    <scope>NUCLEOTIDE SEQUENCE [LARGE SCALE GENOMIC DNA]</scope>
    <source>
        <strain evidence="5">DSM 22623</strain>
    </source>
</reference>
<dbReference type="GO" id="GO:0003700">
    <property type="term" value="F:DNA-binding transcription factor activity"/>
    <property type="evidence" value="ECO:0007669"/>
    <property type="project" value="TreeGrafter"/>
</dbReference>
<protein>
    <submittedName>
        <fullName evidence="4">Helix-turn-helix</fullName>
    </submittedName>
</protein>
<feature type="transmembrane region" description="Helical" evidence="2">
    <location>
        <begin position="244"/>
        <end position="269"/>
    </location>
</feature>
<dbReference type="STRING" id="570521.SAMN04488508_109251"/>
<feature type="transmembrane region" description="Helical" evidence="2">
    <location>
        <begin position="209"/>
        <end position="232"/>
    </location>
</feature>
<dbReference type="SUPFAM" id="SSF47413">
    <property type="entry name" value="lambda repressor-like DNA-binding domains"/>
    <property type="match status" value="1"/>
</dbReference>
<dbReference type="Gene3D" id="1.10.260.40">
    <property type="entry name" value="lambda repressor-like DNA-binding domains"/>
    <property type="match status" value="1"/>
</dbReference>
<keyword evidence="5" id="KW-1185">Reference proteome</keyword>
<dbReference type="PANTHER" id="PTHR46797:SF1">
    <property type="entry name" value="METHYLPHOSPHONATE SYNTHASE"/>
    <property type="match status" value="1"/>
</dbReference>
<dbReference type="InterPro" id="IPR010982">
    <property type="entry name" value="Lambda_DNA-bd_dom_sf"/>
</dbReference>
<accession>A0A1M6JUC5</accession>
<dbReference type="Pfam" id="PF01381">
    <property type="entry name" value="HTH_3"/>
    <property type="match status" value="1"/>
</dbReference>
<dbReference type="Proteomes" id="UP000184432">
    <property type="component" value="Unassembled WGS sequence"/>
</dbReference>
<evidence type="ECO:0000256" key="2">
    <source>
        <dbReference type="SAM" id="Phobius"/>
    </source>
</evidence>
<sequence>MNTSSSDHKNATKNLKVMKQPELGIKISELRKLKGLTQEELVEQCNISVRTIQRIESGEVTPRSYTIKTILSALDYDLSQIQTEESRVTKEFKKLFLLEIDDSKEAGFLNRQLTISWISGVIYFILGFGEFTLDYYRYFQDEILGGNVVYCLTKLVTLLSLIFFFRGFVLSGKILKNYLLRIVAFILIFVGGVFYTYDILSLYVGEIDYQVVIGAYSITFGILGILLGVAVIRLQNALGTLAKVTGIFEIIAYGCMATVILGIVGYIVLTPTIILEIILLYKISEMLKAKQKEIDIE</sequence>
<feature type="domain" description="HTH cro/C1-type" evidence="3">
    <location>
        <begin position="27"/>
        <end position="81"/>
    </location>
</feature>
<dbReference type="PROSITE" id="PS50943">
    <property type="entry name" value="HTH_CROC1"/>
    <property type="match status" value="1"/>
</dbReference>
<gene>
    <name evidence="4" type="ORF">SAMN04488508_109251</name>
</gene>
<evidence type="ECO:0000313" key="5">
    <source>
        <dbReference type="Proteomes" id="UP000184432"/>
    </source>
</evidence>
<evidence type="ECO:0000313" key="4">
    <source>
        <dbReference type="EMBL" id="SHJ50288.1"/>
    </source>
</evidence>
<name>A0A1M6JUC5_9FLAO</name>
<organism evidence="4 5">
    <name type="scientific">Aquimarina spongiae</name>
    <dbReference type="NCBI Taxonomy" id="570521"/>
    <lineage>
        <taxon>Bacteria</taxon>
        <taxon>Pseudomonadati</taxon>
        <taxon>Bacteroidota</taxon>
        <taxon>Flavobacteriia</taxon>
        <taxon>Flavobacteriales</taxon>
        <taxon>Flavobacteriaceae</taxon>
        <taxon>Aquimarina</taxon>
    </lineage>
</organism>
<dbReference type="CDD" id="cd00093">
    <property type="entry name" value="HTH_XRE"/>
    <property type="match status" value="1"/>
</dbReference>
<feature type="transmembrane region" description="Helical" evidence="2">
    <location>
        <begin position="178"/>
        <end position="197"/>
    </location>
</feature>
<dbReference type="AlphaFoldDB" id="A0A1M6JUC5"/>
<keyword evidence="2" id="KW-1133">Transmembrane helix</keyword>
<proteinExistence type="predicted"/>
<dbReference type="SMART" id="SM00530">
    <property type="entry name" value="HTH_XRE"/>
    <property type="match status" value="1"/>
</dbReference>
<feature type="transmembrane region" description="Helical" evidence="2">
    <location>
        <begin position="113"/>
        <end position="131"/>
    </location>
</feature>
<dbReference type="GO" id="GO:0005829">
    <property type="term" value="C:cytosol"/>
    <property type="evidence" value="ECO:0007669"/>
    <property type="project" value="TreeGrafter"/>
</dbReference>
<evidence type="ECO:0000259" key="3">
    <source>
        <dbReference type="PROSITE" id="PS50943"/>
    </source>
</evidence>
<dbReference type="EMBL" id="FQYP01000009">
    <property type="protein sequence ID" value="SHJ50288.1"/>
    <property type="molecule type" value="Genomic_DNA"/>
</dbReference>
<keyword evidence="2" id="KW-0812">Transmembrane</keyword>
<dbReference type="GO" id="GO:0003677">
    <property type="term" value="F:DNA binding"/>
    <property type="evidence" value="ECO:0007669"/>
    <property type="project" value="UniProtKB-KW"/>
</dbReference>
<keyword evidence="1" id="KW-0238">DNA-binding</keyword>
<keyword evidence="2" id="KW-0472">Membrane</keyword>
<feature type="transmembrane region" description="Helical" evidence="2">
    <location>
        <begin position="143"/>
        <end position="166"/>
    </location>
</feature>
<evidence type="ECO:0000256" key="1">
    <source>
        <dbReference type="ARBA" id="ARBA00023125"/>
    </source>
</evidence>
<dbReference type="InterPro" id="IPR001387">
    <property type="entry name" value="Cro/C1-type_HTH"/>
</dbReference>
<dbReference type="PANTHER" id="PTHR46797">
    <property type="entry name" value="HTH-TYPE TRANSCRIPTIONAL REGULATOR"/>
    <property type="match status" value="1"/>
</dbReference>
<dbReference type="InterPro" id="IPR050807">
    <property type="entry name" value="TransReg_Diox_bact_type"/>
</dbReference>